<accession>A0A6J5KZH9</accession>
<organism evidence="2">
    <name type="scientific">uncultured Caudovirales phage</name>
    <dbReference type="NCBI Taxonomy" id="2100421"/>
    <lineage>
        <taxon>Viruses</taxon>
        <taxon>Duplodnaviria</taxon>
        <taxon>Heunggongvirae</taxon>
        <taxon>Uroviricota</taxon>
        <taxon>Caudoviricetes</taxon>
        <taxon>Peduoviridae</taxon>
        <taxon>Maltschvirus</taxon>
        <taxon>Maltschvirus maltsch</taxon>
    </lineage>
</organism>
<name>A0A6J5KZH9_9CAUD</name>
<proteinExistence type="predicted"/>
<reference evidence="2" key="1">
    <citation type="submission" date="2020-04" db="EMBL/GenBank/DDBJ databases">
        <authorList>
            <person name="Chiriac C."/>
            <person name="Salcher M."/>
            <person name="Ghai R."/>
            <person name="Kavagutti S V."/>
        </authorList>
    </citation>
    <scope>NUCLEOTIDE SEQUENCE</scope>
</reference>
<sequence>MAQVRAKTICFVDNGMRQAGDVFEYDGPKNTNLEYLKGAPVEAEEVEQDAAEGTPKKWSPKAKRASAE</sequence>
<evidence type="ECO:0000256" key="1">
    <source>
        <dbReference type="SAM" id="MobiDB-lite"/>
    </source>
</evidence>
<gene>
    <name evidence="2" type="ORF">UFOVP77_17</name>
</gene>
<protein>
    <submittedName>
        <fullName evidence="2">Uncharacterized protein</fullName>
    </submittedName>
</protein>
<feature type="compositionally biased region" description="Basic residues" evidence="1">
    <location>
        <begin position="58"/>
        <end position="68"/>
    </location>
</feature>
<evidence type="ECO:0000313" key="2">
    <source>
        <dbReference type="EMBL" id="CAB4126732.1"/>
    </source>
</evidence>
<feature type="region of interest" description="Disordered" evidence="1">
    <location>
        <begin position="44"/>
        <end position="68"/>
    </location>
</feature>
<dbReference type="EMBL" id="LR796206">
    <property type="protein sequence ID" value="CAB4126732.1"/>
    <property type="molecule type" value="Genomic_DNA"/>
</dbReference>